<keyword evidence="9" id="KW-1185">Reference proteome</keyword>
<evidence type="ECO:0000313" key="9">
    <source>
        <dbReference type="Proteomes" id="UP000036700"/>
    </source>
</evidence>
<accession>A0A0G3EYZ5</accession>
<evidence type="ECO:0000256" key="1">
    <source>
        <dbReference type="ARBA" id="ARBA00004496"/>
    </source>
</evidence>
<dbReference type="InterPro" id="IPR004029">
    <property type="entry name" value="UreE_N"/>
</dbReference>
<evidence type="ECO:0000256" key="2">
    <source>
        <dbReference type="ARBA" id="ARBA00022490"/>
    </source>
</evidence>
<dbReference type="GO" id="GO:0006457">
    <property type="term" value="P:protein folding"/>
    <property type="evidence" value="ECO:0007669"/>
    <property type="project" value="InterPro"/>
</dbReference>
<gene>
    <name evidence="5 8" type="primary">ureE</name>
    <name evidence="8" type="ORF">ABW99_16085</name>
</gene>
<dbReference type="Pfam" id="PF05194">
    <property type="entry name" value="UreE_C"/>
    <property type="match status" value="1"/>
</dbReference>
<protein>
    <recommendedName>
        <fullName evidence="5">Urease accessory protein UreE</fullName>
    </recommendedName>
</protein>
<evidence type="ECO:0000256" key="5">
    <source>
        <dbReference type="HAMAP-Rule" id="MF_00822"/>
    </source>
</evidence>
<dbReference type="EMBL" id="CP011568">
    <property type="protein sequence ID" value="AKJ70642.1"/>
    <property type="molecule type" value="Genomic_DNA"/>
</dbReference>
<dbReference type="NCBIfam" id="NF009751">
    <property type="entry name" value="PRK13261.1-1"/>
    <property type="match status" value="1"/>
</dbReference>
<evidence type="ECO:0000313" key="8">
    <source>
        <dbReference type="EMBL" id="AKJ70642.1"/>
    </source>
</evidence>
<dbReference type="SUPFAM" id="SSF69287">
    <property type="entry name" value="Urease metallochaperone UreE, N-terminal domain"/>
    <property type="match status" value="1"/>
</dbReference>
<dbReference type="SMART" id="SM00988">
    <property type="entry name" value="UreE_N"/>
    <property type="match status" value="1"/>
</dbReference>
<evidence type="ECO:0000256" key="4">
    <source>
        <dbReference type="ARBA" id="ARBA00023186"/>
    </source>
</evidence>
<dbReference type="PATRIC" id="fig|445709.3.peg.3403"/>
<sequence length="198" mass="21529">MRRIEKRLDPATRLAAPLVARAAVLVLPFEARCRSRLRAALVGGEEVALFLPRGTVLRHGDLLVADDGGLVRVEAAPQDVLRVTAPNAQALARAAYHLGNRHTPVEVGDGFLKLEADPVLRDMLERLGMQVEAASLPFDPEAGAYGGGHRHGHDASFEEDYALAQQVFREHDHGAAGHGHGHTHPHDHTHGHDHRHGH</sequence>
<comment type="similarity">
    <text evidence="5">Belongs to the UreE family.</text>
</comment>
<name>A0A0G3EYZ5_9BURK</name>
<dbReference type="NCBIfam" id="NF009762">
    <property type="entry name" value="PRK13263.1"/>
    <property type="match status" value="1"/>
</dbReference>
<dbReference type="RefSeq" id="WP_047216726.1">
    <property type="nucleotide sequence ID" value="NZ_CP011568.3"/>
</dbReference>
<dbReference type="OrthoDB" id="5421304at2"/>
<keyword evidence="3 5" id="KW-0533">Nickel</keyword>
<evidence type="ECO:0000256" key="6">
    <source>
        <dbReference type="SAM" id="MobiDB-lite"/>
    </source>
</evidence>
<dbReference type="AlphaFoldDB" id="A0A0G3EYZ5"/>
<organism evidence="8 9">
    <name type="scientific">Pandoraea thiooxydans</name>
    <dbReference type="NCBI Taxonomy" id="445709"/>
    <lineage>
        <taxon>Bacteria</taxon>
        <taxon>Pseudomonadati</taxon>
        <taxon>Pseudomonadota</taxon>
        <taxon>Betaproteobacteria</taxon>
        <taxon>Burkholderiales</taxon>
        <taxon>Burkholderiaceae</taxon>
        <taxon>Pandoraea</taxon>
    </lineage>
</organism>
<dbReference type="KEGG" id="ptx:ABW99_16085"/>
<feature type="region of interest" description="Disordered" evidence="6">
    <location>
        <begin position="173"/>
        <end position="198"/>
    </location>
</feature>
<dbReference type="InterPro" id="IPR012406">
    <property type="entry name" value="UreE"/>
</dbReference>
<reference evidence="9" key="1">
    <citation type="submission" date="2015-06" db="EMBL/GenBank/DDBJ databases">
        <authorList>
            <person name="Lim Y.L."/>
            <person name="Ee R."/>
            <person name="Yong D."/>
            <person name="How K.Y."/>
            <person name="Yin W.F."/>
            <person name="Chan K.G."/>
        </authorList>
    </citation>
    <scope>NUCLEOTIDE SEQUENCE [LARGE SCALE GENOMIC DNA]</scope>
    <source>
        <strain evidence="9">DSM 25325</strain>
    </source>
</reference>
<dbReference type="Pfam" id="PF02814">
    <property type="entry name" value="UreE_N"/>
    <property type="match status" value="1"/>
</dbReference>
<dbReference type="GO" id="GO:0005737">
    <property type="term" value="C:cytoplasm"/>
    <property type="evidence" value="ECO:0007669"/>
    <property type="project" value="UniProtKB-SubCell"/>
</dbReference>
<dbReference type="GO" id="GO:0016151">
    <property type="term" value="F:nickel cation binding"/>
    <property type="evidence" value="ECO:0007669"/>
    <property type="project" value="UniProtKB-UniRule"/>
</dbReference>
<dbReference type="SUPFAM" id="SSF69737">
    <property type="entry name" value="Urease metallochaperone UreE, C-terminal domain"/>
    <property type="match status" value="1"/>
</dbReference>
<dbReference type="Gene3D" id="2.60.260.20">
    <property type="entry name" value="Urease metallochaperone UreE, N-terminal domain"/>
    <property type="match status" value="1"/>
</dbReference>
<dbReference type="GO" id="GO:0019627">
    <property type="term" value="P:urea metabolic process"/>
    <property type="evidence" value="ECO:0007669"/>
    <property type="project" value="InterPro"/>
</dbReference>
<dbReference type="CDD" id="cd00571">
    <property type="entry name" value="UreE"/>
    <property type="match status" value="1"/>
</dbReference>
<dbReference type="Gene3D" id="3.30.70.790">
    <property type="entry name" value="UreE, C-terminal domain"/>
    <property type="match status" value="1"/>
</dbReference>
<keyword evidence="2 5" id="KW-0963">Cytoplasm</keyword>
<dbReference type="STRING" id="445709.ABW99_16085"/>
<dbReference type="InterPro" id="IPR036118">
    <property type="entry name" value="UreE_N_sf"/>
</dbReference>
<evidence type="ECO:0000259" key="7">
    <source>
        <dbReference type="SMART" id="SM00988"/>
    </source>
</evidence>
<comment type="subcellular location">
    <subcellularLocation>
        <location evidence="1 5">Cytoplasm</location>
    </subcellularLocation>
</comment>
<dbReference type="Proteomes" id="UP000036700">
    <property type="component" value="Chromosome"/>
</dbReference>
<dbReference type="GO" id="GO:0065003">
    <property type="term" value="P:protein-containing complex assembly"/>
    <property type="evidence" value="ECO:0007669"/>
    <property type="project" value="InterPro"/>
</dbReference>
<dbReference type="GO" id="GO:0051082">
    <property type="term" value="F:unfolded protein binding"/>
    <property type="evidence" value="ECO:0007669"/>
    <property type="project" value="UniProtKB-UniRule"/>
</dbReference>
<dbReference type="HAMAP" id="MF_00822">
    <property type="entry name" value="UreE"/>
    <property type="match status" value="1"/>
</dbReference>
<feature type="domain" description="UreE urease accessory N-terminal" evidence="7">
    <location>
        <begin position="7"/>
        <end position="71"/>
    </location>
</feature>
<keyword evidence="4 5" id="KW-0143">Chaperone</keyword>
<evidence type="ECO:0000256" key="3">
    <source>
        <dbReference type="ARBA" id="ARBA00022596"/>
    </source>
</evidence>
<dbReference type="InterPro" id="IPR007864">
    <property type="entry name" value="UreE_C_dom"/>
</dbReference>
<proteinExistence type="inferred from homology"/>
<comment type="function">
    <text evidence="5">Involved in urease metallocenter assembly. Binds nickel. Probably functions as a nickel donor during metallocenter assembly.</text>
</comment>